<evidence type="ECO:0000313" key="10">
    <source>
        <dbReference type="EMBL" id="GBG21886.1"/>
    </source>
</evidence>
<comment type="similarity">
    <text evidence="3 8">Belongs to the NAD(P)-dependent epimerase/dehydratase family. dTDP-glucose dehydratase subfamily.</text>
</comment>
<comment type="caution">
    <text evidence="10">The sequence shown here is derived from an EMBL/GenBank/DDBJ whole genome shotgun (WGS) entry which is preliminary data.</text>
</comment>
<evidence type="ECO:0000256" key="8">
    <source>
        <dbReference type="RuleBase" id="RU004473"/>
    </source>
</evidence>
<dbReference type="Pfam" id="PF16363">
    <property type="entry name" value="GDP_Man_Dehyd"/>
    <property type="match status" value="1"/>
</dbReference>
<dbReference type="NCBIfam" id="TIGR01181">
    <property type="entry name" value="dTDP_gluc_dehyt"/>
    <property type="match status" value="1"/>
</dbReference>
<evidence type="ECO:0000256" key="3">
    <source>
        <dbReference type="ARBA" id="ARBA00008178"/>
    </source>
</evidence>
<dbReference type="FunFam" id="3.40.50.720:FF:000304">
    <property type="entry name" value="UDP-glucose 4,6-dehydratase"/>
    <property type="match status" value="1"/>
</dbReference>
<dbReference type="Gene3D" id="3.40.50.720">
    <property type="entry name" value="NAD(P)-binding Rossmann-like Domain"/>
    <property type="match status" value="1"/>
</dbReference>
<dbReference type="RefSeq" id="WP_109011714.1">
    <property type="nucleotide sequence ID" value="NZ_BDUD01000001.1"/>
</dbReference>
<name>A0A2R5FSZ1_NOSCO</name>
<dbReference type="Gene3D" id="3.90.25.10">
    <property type="entry name" value="UDP-galactose 4-epimerase, domain 1"/>
    <property type="match status" value="1"/>
</dbReference>
<keyword evidence="7 8" id="KW-0456">Lyase</keyword>
<keyword evidence="6" id="KW-0520">NAD</keyword>
<protein>
    <recommendedName>
        <fullName evidence="5 8">dTDP-glucose 4,6-dehydratase</fullName>
        <ecNumber evidence="4 8">4.2.1.46</ecNumber>
    </recommendedName>
</protein>
<evidence type="ECO:0000313" key="11">
    <source>
        <dbReference type="Proteomes" id="UP000245124"/>
    </source>
</evidence>
<dbReference type="InterPro" id="IPR036291">
    <property type="entry name" value="NAD(P)-bd_dom_sf"/>
</dbReference>
<feature type="domain" description="NAD(P)-binding" evidence="9">
    <location>
        <begin position="6"/>
        <end position="323"/>
    </location>
</feature>
<dbReference type="OrthoDB" id="9811743at2"/>
<dbReference type="PANTHER" id="PTHR43000">
    <property type="entry name" value="DTDP-D-GLUCOSE 4,6-DEHYDRATASE-RELATED"/>
    <property type="match status" value="1"/>
</dbReference>
<comment type="cofactor">
    <cofactor evidence="2 8">
        <name>NAD(+)</name>
        <dbReference type="ChEBI" id="CHEBI:57540"/>
    </cofactor>
</comment>
<dbReference type="InterPro" id="IPR005888">
    <property type="entry name" value="dTDP_Gluc_deHydtase"/>
</dbReference>
<evidence type="ECO:0000256" key="1">
    <source>
        <dbReference type="ARBA" id="ARBA00001539"/>
    </source>
</evidence>
<evidence type="ECO:0000256" key="7">
    <source>
        <dbReference type="ARBA" id="ARBA00023239"/>
    </source>
</evidence>
<organism evidence="10 11">
    <name type="scientific">Nostoc commune NIES-4072</name>
    <dbReference type="NCBI Taxonomy" id="2005467"/>
    <lineage>
        <taxon>Bacteria</taxon>
        <taxon>Bacillati</taxon>
        <taxon>Cyanobacteriota</taxon>
        <taxon>Cyanophyceae</taxon>
        <taxon>Nostocales</taxon>
        <taxon>Nostocaceae</taxon>
        <taxon>Nostoc</taxon>
    </lineage>
</organism>
<dbReference type="GO" id="GO:0008460">
    <property type="term" value="F:dTDP-glucose 4,6-dehydratase activity"/>
    <property type="evidence" value="ECO:0007669"/>
    <property type="project" value="UniProtKB-EC"/>
</dbReference>
<dbReference type="AlphaFoldDB" id="A0A2R5FSZ1"/>
<dbReference type="GO" id="GO:0009225">
    <property type="term" value="P:nucleotide-sugar metabolic process"/>
    <property type="evidence" value="ECO:0007669"/>
    <property type="project" value="InterPro"/>
</dbReference>
<dbReference type="CDD" id="cd05246">
    <property type="entry name" value="dTDP_GD_SDR_e"/>
    <property type="match status" value="1"/>
</dbReference>
<dbReference type="EMBL" id="BDUD01000001">
    <property type="protein sequence ID" value="GBG21886.1"/>
    <property type="molecule type" value="Genomic_DNA"/>
</dbReference>
<reference evidence="10 11" key="1">
    <citation type="submission" date="2017-06" db="EMBL/GenBank/DDBJ databases">
        <title>Genome sequencing of cyanobaciteial culture collection at National Institute for Environmental Studies (NIES).</title>
        <authorList>
            <person name="Hirose Y."/>
            <person name="Shimura Y."/>
            <person name="Fujisawa T."/>
            <person name="Nakamura Y."/>
            <person name="Kawachi M."/>
        </authorList>
    </citation>
    <scope>NUCLEOTIDE SEQUENCE [LARGE SCALE GENOMIC DNA]</scope>
    <source>
        <strain evidence="10 11">NIES-4072</strain>
    </source>
</reference>
<accession>A0A2R5FSZ1</accession>
<dbReference type="EC" id="4.2.1.46" evidence="4 8"/>
<comment type="catalytic activity">
    <reaction evidence="1 8">
        <text>dTDP-alpha-D-glucose = dTDP-4-dehydro-6-deoxy-alpha-D-glucose + H2O</text>
        <dbReference type="Rhea" id="RHEA:17221"/>
        <dbReference type="ChEBI" id="CHEBI:15377"/>
        <dbReference type="ChEBI" id="CHEBI:57477"/>
        <dbReference type="ChEBI" id="CHEBI:57649"/>
        <dbReference type="EC" id="4.2.1.46"/>
    </reaction>
</comment>
<gene>
    <name evidence="10" type="ORF">NIES4072_55750</name>
</gene>
<dbReference type="Proteomes" id="UP000245124">
    <property type="component" value="Unassembled WGS sequence"/>
</dbReference>
<keyword evidence="11" id="KW-1185">Reference proteome</keyword>
<proteinExistence type="inferred from homology"/>
<evidence type="ECO:0000256" key="6">
    <source>
        <dbReference type="ARBA" id="ARBA00023027"/>
    </source>
</evidence>
<evidence type="ECO:0000256" key="5">
    <source>
        <dbReference type="ARBA" id="ARBA00016977"/>
    </source>
</evidence>
<dbReference type="SUPFAM" id="SSF51735">
    <property type="entry name" value="NAD(P)-binding Rossmann-fold domains"/>
    <property type="match status" value="1"/>
</dbReference>
<dbReference type="InterPro" id="IPR016040">
    <property type="entry name" value="NAD(P)-bd_dom"/>
</dbReference>
<evidence type="ECO:0000256" key="4">
    <source>
        <dbReference type="ARBA" id="ARBA00011990"/>
    </source>
</evidence>
<evidence type="ECO:0000256" key="2">
    <source>
        <dbReference type="ARBA" id="ARBA00001911"/>
    </source>
</evidence>
<evidence type="ECO:0000259" key="9">
    <source>
        <dbReference type="Pfam" id="PF16363"/>
    </source>
</evidence>
<sequence>MSRRLLVTGGAGFIGANFVHHWCHVYPDDRVVVLDALTYAGNRLNLALVEGRKNFRFVEGDICDRTLIDELLLTENIDTIAHFAAESHVDRSILGPAAFVQTNVVGTFTLLEAFRQHWEAKAQPSDYRFLHVSTDEVYGSLGPDDAAFCETTPYAPNSPYSASKAGSDHLVRAYYHTYNLPTIITNCSNNYGPYQFPEKLIPLMCINTLIGKPLPVYGDGKNVRDWLYVGDHCRALDVVINHGQPGETYNIGGNNEVENLNLVQLLCQMMDELAPNLPVRPAEQLITFVKDRPGHDRRYAINANKIKTQLGWTPSVTIAEGLRLTVEWYLNHRDWWEPLLSAEYQAYYRKNYLAPTIFLNNDYP</sequence>